<dbReference type="InterPro" id="IPR003172">
    <property type="entry name" value="ML_dom"/>
</dbReference>
<feature type="domain" description="MD-2-related lipid-recognition" evidence="9">
    <location>
        <begin position="122"/>
        <end position="244"/>
    </location>
</feature>
<dbReference type="SUPFAM" id="SSF81296">
    <property type="entry name" value="E set domains"/>
    <property type="match status" value="1"/>
</dbReference>
<feature type="region of interest" description="Disordered" evidence="8">
    <location>
        <begin position="1"/>
        <end position="44"/>
    </location>
</feature>
<name>A0AAX4ILF0_9PEZI</name>
<dbReference type="FunFam" id="2.60.40.770:FF:000004">
    <property type="entry name" value="Phosphatidylglycerol/phosphatidylinositol transfer protein"/>
    <property type="match status" value="1"/>
</dbReference>
<evidence type="ECO:0000256" key="2">
    <source>
        <dbReference type="ARBA" id="ARBA00006370"/>
    </source>
</evidence>
<evidence type="ECO:0000256" key="5">
    <source>
        <dbReference type="ARBA" id="ARBA00022448"/>
    </source>
</evidence>
<comment type="subunit">
    <text evidence="3">Monomer.</text>
</comment>
<dbReference type="Gene3D" id="2.60.40.770">
    <property type="match status" value="1"/>
</dbReference>
<reference evidence="11" key="1">
    <citation type="journal article" date="2023" name="bioRxiv">
        <title>Complete genome of the Medicago anthracnose fungus, Colletotrichum destructivum, reveals a mini-chromosome-like region within a core chromosome.</title>
        <authorList>
            <person name="Lapalu N."/>
            <person name="Simon A."/>
            <person name="Lu A."/>
            <person name="Plaumann P.-L."/>
            <person name="Amselem J."/>
            <person name="Pigne S."/>
            <person name="Auger A."/>
            <person name="Koch C."/>
            <person name="Dallery J.-F."/>
            <person name="O'Connell R.J."/>
        </authorList>
    </citation>
    <scope>NUCLEOTIDE SEQUENCE [LARGE SCALE GENOMIC DNA]</scope>
    <source>
        <strain evidence="11">CBS 520.97</strain>
    </source>
</reference>
<dbReference type="InterPro" id="IPR033917">
    <property type="entry name" value="ML_PG-PI_TP"/>
</dbReference>
<evidence type="ECO:0000259" key="9">
    <source>
        <dbReference type="SMART" id="SM00737"/>
    </source>
</evidence>
<comment type="function">
    <text evidence="1">Catalyzes the intermembrane transfer of phosphatidylglycerol and phosphatidylinositol.</text>
</comment>
<proteinExistence type="inferred from homology"/>
<evidence type="ECO:0000256" key="1">
    <source>
        <dbReference type="ARBA" id="ARBA00002053"/>
    </source>
</evidence>
<dbReference type="GO" id="GO:0032934">
    <property type="term" value="F:sterol binding"/>
    <property type="evidence" value="ECO:0007669"/>
    <property type="project" value="InterPro"/>
</dbReference>
<evidence type="ECO:0000313" key="11">
    <source>
        <dbReference type="Proteomes" id="UP001322277"/>
    </source>
</evidence>
<dbReference type="AlphaFoldDB" id="A0AAX4ILF0"/>
<evidence type="ECO:0000256" key="4">
    <source>
        <dbReference type="ARBA" id="ARBA00016056"/>
    </source>
</evidence>
<dbReference type="GeneID" id="87945090"/>
<dbReference type="Pfam" id="PF02221">
    <property type="entry name" value="E1_DerP2_DerF2"/>
    <property type="match status" value="1"/>
</dbReference>
<dbReference type="PANTHER" id="PTHR11306">
    <property type="entry name" value="NIEMANN PICK TYPE C2 PROTEIN NPC2-RELATED"/>
    <property type="match status" value="1"/>
</dbReference>
<evidence type="ECO:0000256" key="7">
    <source>
        <dbReference type="ARBA" id="ARBA00023055"/>
    </source>
</evidence>
<dbReference type="InterPro" id="IPR014756">
    <property type="entry name" value="Ig_E-set"/>
</dbReference>
<evidence type="ECO:0000313" key="10">
    <source>
        <dbReference type="EMBL" id="WQF83573.1"/>
    </source>
</evidence>
<sequence length="259" mass="27865">MVAAEGNGACPNQRYQPKPLAGTTSPSPSSHPYARHRTSAIDNPNSSINDVEIGCFVRTFPIPPSHQIPSTPYETLFAMRFATAVIAFLSAGLAPVGASVLVQRDQSVIVNDDLKVPGDSPLELCPKSHDDDIVKIESVDLSPNPPQAGKELVIKASGTVKQPIEKGAYVLLQVKYGLIRLISTKADLCEQIENVDLECPIEKGVLSITKSVELPAEIPSGKYSVFADVYTAEDVPITCLTAQVVFSRSNKKSFFSLDL</sequence>
<keyword evidence="7" id="KW-0445">Lipid transport</keyword>
<dbReference type="PANTHER" id="PTHR11306:SF0">
    <property type="entry name" value="PHOSPHATIDYLGLYCEROL_PHOSPHATIDYLINOSITOL TRANSFER PROTEIN"/>
    <property type="match status" value="1"/>
</dbReference>
<dbReference type="EMBL" id="CP137309">
    <property type="protein sequence ID" value="WQF83573.1"/>
    <property type="molecule type" value="Genomic_DNA"/>
</dbReference>
<dbReference type="KEGG" id="cdet:87945090"/>
<dbReference type="SMART" id="SM00737">
    <property type="entry name" value="ML"/>
    <property type="match status" value="1"/>
</dbReference>
<dbReference type="RefSeq" id="XP_062780797.1">
    <property type="nucleotide sequence ID" value="XM_062924746.1"/>
</dbReference>
<dbReference type="Proteomes" id="UP001322277">
    <property type="component" value="Chromosome 5"/>
</dbReference>
<keyword evidence="6" id="KW-0732">Signal</keyword>
<evidence type="ECO:0000256" key="6">
    <source>
        <dbReference type="ARBA" id="ARBA00022729"/>
    </source>
</evidence>
<comment type="similarity">
    <text evidence="2">Belongs to the NPC2 family.</text>
</comment>
<dbReference type="GO" id="GO:0032366">
    <property type="term" value="P:intracellular sterol transport"/>
    <property type="evidence" value="ECO:0007669"/>
    <property type="project" value="InterPro"/>
</dbReference>
<dbReference type="InterPro" id="IPR039670">
    <property type="entry name" value="NPC2-like"/>
</dbReference>
<accession>A0AAX4ILF0</accession>
<gene>
    <name evidence="10" type="ORF">CDEST_08587</name>
</gene>
<organism evidence="10 11">
    <name type="scientific">Colletotrichum destructivum</name>
    <dbReference type="NCBI Taxonomy" id="34406"/>
    <lineage>
        <taxon>Eukaryota</taxon>
        <taxon>Fungi</taxon>
        <taxon>Dikarya</taxon>
        <taxon>Ascomycota</taxon>
        <taxon>Pezizomycotina</taxon>
        <taxon>Sordariomycetes</taxon>
        <taxon>Hypocreomycetidae</taxon>
        <taxon>Glomerellales</taxon>
        <taxon>Glomerellaceae</taxon>
        <taxon>Colletotrichum</taxon>
        <taxon>Colletotrichum destructivum species complex</taxon>
    </lineage>
</organism>
<evidence type="ECO:0000256" key="8">
    <source>
        <dbReference type="SAM" id="MobiDB-lite"/>
    </source>
</evidence>
<keyword evidence="5" id="KW-0813">Transport</keyword>
<evidence type="ECO:0000256" key="3">
    <source>
        <dbReference type="ARBA" id="ARBA00011245"/>
    </source>
</evidence>
<dbReference type="CDD" id="cd00917">
    <property type="entry name" value="PG-PI_TP"/>
    <property type="match status" value="1"/>
</dbReference>
<protein>
    <recommendedName>
        <fullName evidence="4">Phosphatidylglycerol/phosphatidylinositol transfer protein</fullName>
    </recommendedName>
</protein>
<keyword evidence="11" id="KW-1185">Reference proteome</keyword>